<proteinExistence type="inferred from homology"/>
<dbReference type="Pfam" id="PF17482">
    <property type="entry name" value="Phage_sheath_1C"/>
    <property type="match status" value="1"/>
</dbReference>
<protein>
    <submittedName>
        <fullName evidence="3">Phage tail sheath C-terminal domain-containing protein</fullName>
    </submittedName>
</protein>
<dbReference type="Gene3D" id="3.40.50.11790">
    <property type="match status" value="1"/>
</dbReference>
<name>A0ABU3R7V6_9BACL</name>
<evidence type="ECO:0000313" key="3">
    <source>
        <dbReference type="EMBL" id="MDU0200163.1"/>
    </source>
</evidence>
<feature type="domain" description="Tail sheath protein C-terminal" evidence="2">
    <location>
        <begin position="231"/>
        <end position="356"/>
    </location>
</feature>
<comment type="caution">
    <text evidence="3">The sequence shown here is derived from an EMBL/GenBank/DDBJ whole genome shotgun (WGS) entry which is preliminary data.</text>
</comment>
<evidence type="ECO:0000259" key="2">
    <source>
        <dbReference type="Pfam" id="PF17482"/>
    </source>
</evidence>
<dbReference type="RefSeq" id="WP_315949533.1">
    <property type="nucleotide sequence ID" value="NZ_JAWCUD010000001.1"/>
</dbReference>
<evidence type="ECO:0000256" key="1">
    <source>
        <dbReference type="ARBA" id="ARBA00008005"/>
    </source>
</evidence>
<evidence type="ECO:0000313" key="4">
    <source>
        <dbReference type="Proteomes" id="UP001260980"/>
    </source>
</evidence>
<dbReference type="Proteomes" id="UP001260980">
    <property type="component" value="Unassembled WGS sequence"/>
</dbReference>
<dbReference type="Gene3D" id="3.30.1370.220">
    <property type="match status" value="1"/>
</dbReference>
<comment type="similarity">
    <text evidence="1">Belongs to the myoviridae tail sheath protein family.</text>
</comment>
<sequence>MPKIEVIFKQLAASAVARSAQGIAVLIVLDDTDDSFDILTLTSITDLDPTLFTAGNVANIKDALAGVPSKLIVVRVDTDSATVVNDAIAALGITKYNWIGLVGGDNGDQTDLSTFIKGREAAGETKKAIVFNVTAPDSQHVVNFATSNIVYADGRTATGDVFIPRLLGLLSGIEVTLAQSATYKAFPELLSVTDQSNNDSAVAAGKLFLFNDEGTVRLSTAVNSLTTFTGDKTEDMSSILITESMDMIKTDIQATFKDSYLAKYKNKYDNQVLLISAINSYFNDLVIADILDDSFDNQAGVDIEAQRNAWLSIGKTEAAIWTDSQVKNNSFKRSVFLNADIKILDAMENFKFSVALQ</sequence>
<gene>
    <name evidence="3" type="ORF">RQP52_03625</name>
</gene>
<accession>A0ABU3R7V6</accession>
<reference evidence="3 4" key="1">
    <citation type="submission" date="2023-10" db="EMBL/GenBank/DDBJ databases">
        <title>Paenibacillus strain PFR10 Genome sequencing and assembly.</title>
        <authorList>
            <person name="Kim I."/>
        </authorList>
    </citation>
    <scope>NUCLEOTIDE SEQUENCE [LARGE SCALE GENOMIC DNA]</scope>
    <source>
        <strain evidence="3 4">PFR10</strain>
    </source>
</reference>
<organism evidence="3 4">
    <name type="scientific">Paenibacillus violae</name>
    <dbReference type="NCBI Taxonomy" id="3077234"/>
    <lineage>
        <taxon>Bacteria</taxon>
        <taxon>Bacillati</taxon>
        <taxon>Bacillota</taxon>
        <taxon>Bacilli</taxon>
        <taxon>Bacillales</taxon>
        <taxon>Paenibacillaceae</taxon>
        <taxon>Paenibacillus</taxon>
    </lineage>
</organism>
<keyword evidence="4" id="KW-1185">Reference proteome</keyword>
<dbReference type="InterPro" id="IPR020287">
    <property type="entry name" value="Tail_sheath_C"/>
</dbReference>
<dbReference type="EMBL" id="JAWCUD010000001">
    <property type="protein sequence ID" value="MDU0200163.1"/>
    <property type="molecule type" value="Genomic_DNA"/>
</dbReference>